<comment type="caution">
    <text evidence="1">The sequence shown here is derived from an EMBL/GenBank/DDBJ whole genome shotgun (WGS) entry which is preliminary data.</text>
</comment>
<organism evidence="1">
    <name type="scientific">candidate division WOR-3 bacterium</name>
    <dbReference type="NCBI Taxonomy" id="2052148"/>
    <lineage>
        <taxon>Bacteria</taxon>
        <taxon>Bacteria division WOR-3</taxon>
    </lineage>
</organism>
<dbReference type="Proteomes" id="UP000886014">
    <property type="component" value="Unassembled WGS sequence"/>
</dbReference>
<name>A0A7C5MAJ1_UNCW3</name>
<reference evidence="1" key="1">
    <citation type="journal article" date="2020" name="mSystems">
        <title>Genome- and Community-Level Interaction Insights into Carbon Utilization and Element Cycling Functions of Hydrothermarchaeota in Hydrothermal Sediment.</title>
        <authorList>
            <person name="Zhou Z."/>
            <person name="Liu Y."/>
            <person name="Xu W."/>
            <person name="Pan J."/>
            <person name="Luo Z.H."/>
            <person name="Li M."/>
        </authorList>
    </citation>
    <scope>NUCLEOTIDE SEQUENCE [LARGE SCALE GENOMIC DNA]</scope>
    <source>
        <strain evidence="1">HyVt-94</strain>
    </source>
</reference>
<accession>A0A7C5MAJ1</accession>
<proteinExistence type="predicted"/>
<protein>
    <submittedName>
        <fullName evidence="1">Uncharacterized protein</fullName>
    </submittedName>
</protein>
<dbReference type="AlphaFoldDB" id="A0A7C5MAJ1"/>
<sequence length="292" mass="34301">MNIKVPQVIDILMKYGSFARPLVNLALSNDELNSAWKEYFKALRYDWQEEYRLELKCIERGVKNFKDDQTVKYLYLAQELSVLQNLKEPEGNRLYTQLRREFHKVPKLARKTVATTLLSYPSLNTNETGLPKTRLWSQYYKNDMSTQVFILLGKAREKIKTGNITEGIALYFKGLRIAKTIPHPTGIIESLNDSAWYIRHSHPHWALRLANQAMYWVGWYHEDTRSDFYVFDTFFVIQRIVSDQRLGETASLIASLQKHLPSGQGRATREYYKETIQDCKYFIFDLKGSVYK</sequence>
<dbReference type="EMBL" id="DRTV01000228">
    <property type="protein sequence ID" value="HHF58418.1"/>
    <property type="molecule type" value="Genomic_DNA"/>
</dbReference>
<gene>
    <name evidence="1" type="ORF">ENL41_03230</name>
</gene>
<feature type="non-terminal residue" evidence="1">
    <location>
        <position position="292"/>
    </location>
</feature>
<evidence type="ECO:0000313" key="1">
    <source>
        <dbReference type="EMBL" id="HHF58418.1"/>
    </source>
</evidence>